<reference evidence="1" key="1">
    <citation type="journal article" date="2014" name="Front. Microbiol.">
        <title>High frequency of phylogenetically diverse reductive dehalogenase-homologous genes in deep subseafloor sedimentary metagenomes.</title>
        <authorList>
            <person name="Kawai M."/>
            <person name="Futagami T."/>
            <person name="Toyoda A."/>
            <person name="Takaki Y."/>
            <person name="Nishi S."/>
            <person name="Hori S."/>
            <person name="Arai W."/>
            <person name="Tsubouchi T."/>
            <person name="Morono Y."/>
            <person name="Uchiyama I."/>
            <person name="Ito T."/>
            <person name="Fujiyama A."/>
            <person name="Inagaki F."/>
            <person name="Takami H."/>
        </authorList>
    </citation>
    <scope>NUCLEOTIDE SEQUENCE</scope>
    <source>
        <strain evidence="1">Expedition CK06-06</strain>
    </source>
</reference>
<protein>
    <submittedName>
        <fullName evidence="1">Uncharacterized protein</fullName>
    </submittedName>
</protein>
<comment type="caution">
    <text evidence="1">The sequence shown here is derived from an EMBL/GenBank/DDBJ whole genome shotgun (WGS) entry which is preliminary data.</text>
</comment>
<organism evidence="1">
    <name type="scientific">marine sediment metagenome</name>
    <dbReference type="NCBI Taxonomy" id="412755"/>
    <lineage>
        <taxon>unclassified sequences</taxon>
        <taxon>metagenomes</taxon>
        <taxon>ecological metagenomes</taxon>
    </lineage>
</organism>
<dbReference type="EMBL" id="BARV01007892">
    <property type="protein sequence ID" value="GAI14105.1"/>
    <property type="molecule type" value="Genomic_DNA"/>
</dbReference>
<name>X1MHC0_9ZZZZ</name>
<dbReference type="AlphaFoldDB" id="X1MHC0"/>
<proteinExistence type="predicted"/>
<sequence length="41" mass="4624">MDILPFMDLLCVFGLSCYCALFRNMFSFKSIEEAVGTPKEG</sequence>
<evidence type="ECO:0000313" key="1">
    <source>
        <dbReference type="EMBL" id="GAI14105.1"/>
    </source>
</evidence>
<gene>
    <name evidence="1" type="ORF">S06H3_15991</name>
</gene>
<accession>X1MHC0</accession>